<dbReference type="InterPro" id="IPR000914">
    <property type="entry name" value="SBP_5_dom"/>
</dbReference>
<dbReference type="Pfam" id="PF00496">
    <property type="entry name" value="SBP_bac_5"/>
    <property type="match status" value="1"/>
</dbReference>
<dbReference type="InterPro" id="IPR025370">
    <property type="entry name" value="SgrR_HTH_N"/>
</dbReference>
<dbReference type="Pfam" id="PF12793">
    <property type="entry name" value="SgrR_N"/>
    <property type="match status" value="1"/>
</dbReference>
<evidence type="ECO:0000256" key="1">
    <source>
        <dbReference type="ARBA" id="ARBA00023125"/>
    </source>
</evidence>
<dbReference type="OrthoDB" id="5894719at2"/>
<proteinExistence type="predicted"/>
<dbReference type="HOGENOM" id="CLU_017028_12_4_9"/>
<dbReference type="EMBL" id="CP009285">
    <property type="protein sequence ID" value="AIQ60433.1"/>
    <property type="molecule type" value="Genomic_DNA"/>
</dbReference>
<dbReference type="PANTHER" id="PTHR30290">
    <property type="entry name" value="PERIPLASMIC BINDING COMPONENT OF ABC TRANSPORTER"/>
    <property type="match status" value="1"/>
</dbReference>
<dbReference type="GO" id="GO:0015833">
    <property type="term" value="P:peptide transport"/>
    <property type="evidence" value="ECO:0007669"/>
    <property type="project" value="TreeGrafter"/>
</dbReference>
<name>A0A089LMR3_PAEBO</name>
<sequence>MERNYISMRSYIGNRILFKTNELENLWNCTTKTVNRRLKKYQDKKLLVFQAGIGRGNLSQIIFSHPFDVELDEFLNQSLAAKSYDDILFLLELNLPSQWLNNALEDVRKIFKVHYMNDNLTCLRTILPRPVTTLDPRKASSALEAFLLQQTGDTLLDFDMEKQKITPRLAHHWRQLNFGRTWVLFLRKNVLFHNGKLFNSEDVLYSIKQACGPESVICWALDNIDSMECLDEYSIKICLKKPDSFFLRYLCSINLTMVPNGYNYPVDQWTGTGAFKLEIKNETPVRLVSFNDYYGIKPLLDIVEFWNIKKVKLIPEQRADYSPILLNDGFNFIIFNHKKSPVFNQKEFREALYHLLDSKQMFTELKRPYNNKIKSYFQTQEKHIPLEDSKIENLLKACDYNNEPLTLGFMMSDEYSEEAKWIQQKANKYGLRLELMAIDKNEYLSSNLAESKIDIMLAGEIPSEDIQLSFLQFLFSPVLLPKRFFSDNIYNEINEHLAEENNDPETISPNDNLYRLDDFLFSNYYIIYLNQMKHEQMIYPFINEDVTSSYGYMDLKNTWFIDEAQYR</sequence>
<dbReference type="Proteomes" id="UP000029518">
    <property type="component" value="Chromosome"/>
</dbReference>
<dbReference type="RefSeq" id="WP_042217032.1">
    <property type="nucleotide sequence ID" value="NZ_CP009285.1"/>
</dbReference>
<keyword evidence="5" id="KW-1185">Reference proteome</keyword>
<dbReference type="SUPFAM" id="SSF53850">
    <property type="entry name" value="Periplasmic binding protein-like II"/>
    <property type="match status" value="1"/>
</dbReference>
<feature type="domain" description="Solute-binding protein family 5" evidence="2">
    <location>
        <begin position="164"/>
        <end position="309"/>
    </location>
</feature>
<protein>
    <recommendedName>
        <fullName evidence="6">ABC transporter substrate-binding protein</fullName>
    </recommendedName>
</protein>
<dbReference type="KEGG" id="pbd:PBOR_28385"/>
<evidence type="ECO:0008006" key="6">
    <source>
        <dbReference type="Google" id="ProtNLM"/>
    </source>
</evidence>
<dbReference type="Gene3D" id="3.40.190.10">
    <property type="entry name" value="Periplasmic binding protein-like II"/>
    <property type="match status" value="1"/>
</dbReference>
<evidence type="ECO:0000259" key="3">
    <source>
        <dbReference type="Pfam" id="PF12793"/>
    </source>
</evidence>
<gene>
    <name evidence="4" type="ORF">PBOR_28385</name>
</gene>
<accession>A0A089LMR3</accession>
<evidence type="ECO:0000313" key="5">
    <source>
        <dbReference type="Proteomes" id="UP000029518"/>
    </source>
</evidence>
<dbReference type="GO" id="GO:1904680">
    <property type="term" value="F:peptide transmembrane transporter activity"/>
    <property type="evidence" value="ECO:0007669"/>
    <property type="project" value="TreeGrafter"/>
</dbReference>
<evidence type="ECO:0000259" key="2">
    <source>
        <dbReference type="Pfam" id="PF00496"/>
    </source>
</evidence>
<evidence type="ECO:0000313" key="4">
    <source>
        <dbReference type="EMBL" id="AIQ60433.1"/>
    </source>
</evidence>
<organism evidence="4 5">
    <name type="scientific">Paenibacillus borealis</name>
    <dbReference type="NCBI Taxonomy" id="160799"/>
    <lineage>
        <taxon>Bacteria</taxon>
        <taxon>Bacillati</taxon>
        <taxon>Bacillota</taxon>
        <taxon>Bacilli</taxon>
        <taxon>Bacillales</taxon>
        <taxon>Paenibacillaceae</taxon>
        <taxon>Paenibacillus</taxon>
    </lineage>
</organism>
<reference evidence="4" key="1">
    <citation type="submission" date="2014-08" db="EMBL/GenBank/DDBJ databases">
        <title>Comparative genomics of the Paenibacillus odorifer group.</title>
        <authorList>
            <person name="den Bakker H.C."/>
            <person name="Tsai Y.-C.Y.-C."/>
            <person name="Martin N."/>
            <person name="Korlach J."/>
            <person name="Wiedmann M."/>
        </authorList>
    </citation>
    <scope>NUCLEOTIDE SEQUENCE [LARGE SCALE GENOMIC DNA]</scope>
    <source>
        <strain evidence="4">DSM 13188</strain>
    </source>
</reference>
<dbReference type="Gene3D" id="3.10.105.10">
    <property type="entry name" value="Dipeptide-binding Protein, Domain 3"/>
    <property type="match status" value="1"/>
</dbReference>
<feature type="domain" description="Transcriptional regulator SgrR N-terminal HTH" evidence="3">
    <location>
        <begin position="17"/>
        <end position="94"/>
    </location>
</feature>
<dbReference type="PANTHER" id="PTHR30290:SF72">
    <property type="entry name" value="HTH-TYPE TRANSCRIPTIONAL REGULATOR SGRR"/>
    <property type="match status" value="1"/>
</dbReference>
<dbReference type="AlphaFoldDB" id="A0A089LMR3"/>
<keyword evidence="1" id="KW-0238">DNA-binding</keyword>
<dbReference type="InterPro" id="IPR039424">
    <property type="entry name" value="SBP_5"/>
</dbReference>
<dbReference type="GO" id="GO:0003677">
    <property type="term" value="F:DNA binding"/>
    <property type="evidence" value="ECO:0007669"/>
    <property type="project" value="UniProtKB-KW"/>
</dbReference>